<keyword evidence="3" id="KW-0378">Hydrolase</keyword>
<dbReference type="InterPro" id="IPR013517">
    <property type="entry name" value="FG-GAP"/>
</dbReference>
<evidence type="ECO:0000256" key="2">
    <source>
        <dbReference type="ARBA" id="ARBA00022737"/>
    </source>
</evidence>
<protein>
    <submittedName>
        <fullName evidence="7">FG-GAP-like repeat-containing protein</fullName>
    </submittedName>
</protein>
<dbReference type="EMBL" id="JBIHMK010000040">
    <property type="protein sequence ID" value="MFH0249085.1"/>
    <property type="molecule type" value="Genomic_DNA"/>
</dbReference>
<keyword evidence="1 6" id="KW-0732">Signal</keyword>
<comment type="caution">
    <text evidence="7">The sequence shown here is derived from an EMBL/GenBank/DDBJ whole genome shotgun (WGS) entry which is preliminary data.</text>
</comment>
<evidence type="ECO:0000256" key="1">
    <source>
        <dbReference type="ARBA" id="ARBA00022729"/>
    </source>
</evidence>
<keyword evidence="4" id="KW-0325">Glycoprotein</keyword>
<sequence length="935" mass="92230">MSPPRRLAVTGAALAALAAGLLTVMPAAHAAPEHSGVQADFNGDGYDDLAIGAPLADVGGEQNSGVVTVLYGSSGGLSAGRRAVVHQASPGVAGAAEESDFFGSAMASADLDGDGYTDLAVGAYREAVGDKSMRGSTTVLWGGPDGLSGGSVLPLPSHLEAESMIGRGVATGDFNRDGHTDVTVTGRIGVYTYYGPVERDGTPLRRVHERFGSSYTAIAGDLSGDGAADRLYPYGVDGDSAGSISVLRWTGTDRYTTTDLTAADGDAGSIGDIDGDGYGDLVLGDTPDPSQYREGGHRGGQITVWYGGPEGPDPDQRPTVIHQDTPGVPGAAEANDAFGFSVSVGDADGDGYADVAVGAPGEDLGGLRDAGSVTVLYGSADGLTTTGSRSYHQDTSGVPGAAETDDRFGESVRLADVTGDGLADLTAGAPDENDYGAVWVLRGASSGVSTDGVFNLSARGAGLTTSGQGWFGTALATAAELPRTAGDDFNGDGYRDTAVGAPGAEVDGRAAAGAVTVLYGGPSGPSAGRGQTITQSSPGVPGGPEAGDRFGASVASTDLDGDGFADLVVGAPGEDVGTAPDRGMVTVVWGGPRGLSGAASVPLTAAVLGYGGDGADCRLGTDLTATGGPSYDRAELLVAGNCATASLHGPFGRDGSPSGSHGESGTPSVEGAASGDPDNDRSADHFLLSAKVPGLGQIYVNPGDAAPGLPRPIPADASSAALGDVNADGFADLVAGAPNDPGEAFPDGHLGGQITIWYGGPGGIGSSDAPDLVLHQDTPGIPGEAAAGDAFGASVALGDIDGDGIDDIVAGVPGKDVSGRESAGSVVVIPNGGTSGPYVPGSFTISQDTSYVPGAAEDGDAFGASVRLADMDGDGRADLVAGAPGENAQGGVWFFRGHGSGSSSALDRYDSYSIMGGKVGVPTSHGTGWSAELAP</sequence>
<feature type="chain" id="PRO_5045420242" evidence="6">
    <location>
        <begin position="31"/>
        <end position="935"/>
    </location>
</feature>
<dbReference type="PANTHER" id="PTHR23221:SF7">
    <property type="entry name" value="PHOSPHATIDYLINOSITOL-GLYCAN-SPECIFIC PHOSPHOLIPASE D"/>
    <property type="match status" value="1"/>
</dbReference>
<proteinExistence type="predicted"/>
<keyword evidence="2" id="KW-0677">Repeat</keyword>
<dbReference type="RefSeq" id="WP_279950567.1">
    <property type="nucleotide sequence ID" value="NZ_BAABEN010000020.1"/>
</dbReference>
<evidence type="ECO:0000256" key="4">
    <source>
        <dbReference type="ARBA" id="ARBA00023180"/>
    </source>
</evidence>
<dbReference type="SMART" id="SM00191">
    <property type="entry name" value="Int_alpha"/>
    <property type="match status" value="10"/>
</dbReference>
<reference evidence="7 8" key="1">
    <citation type="submission" date="2024-10" db="EMBL/GenBank/DDBJ databases">
        <authorList>
            <person name="Cho J.-C."/>
        </authorList>
    </citation>
    <scope>NUCLEOTIDE SEQUENCE [LARGE SCALE GENOMIC DNA]</scope>
    <source>
        <strain evidence="7 8">KCTC29696</strain>
    </source>
</reference>
<dbReference type="InterPro" id="IPR028994">
    <property type="entry name" value="Integrin_alpha_N"/>
</dbReference>
<dbReference type="PROSITE" id="PS51470">
    <property type="entry name" value="FG_GAP"/>
    <property type="match status" value="8"/>
</dbReference>
<dbReference type="Pfam" id="PF01839">
    <property type="entry name" value="FG-GAP"/>
    <property type="match status" value="9"/>
</dbReference>
<name>A0ABW7HUM3_9ACTN</name>
<feature type="signal peptide" evidence="6">
    <location>
        <begin position="1"/>
        <end position="30"/>
    </location>
</feature>
<evidence type="ECO:0000256" key="5">
    <source>
        <dbReference type="SAM" id="MobiDB-lite"/>
    </source>
</evidence>
<feature type="compositionally biased region" description="Polar residues" evidence="5">
    <location>
        <begin position="657"/>
        <end position="667"/>
    </location>
</feature>
<dbReference type="InterPro" id="IPR013519">
    <property type="entry name" value="Int_alpha_beta-p"/>
</dbReference>
<dbReference type="PROSITE" id="PS51318">
    <property type="entry name" value="TAT"/>
    <property type="match status" value="1"/>
</dbReference>
<feature type="region of interest" description="Disordered" evidence="5">
    <location>
        <begin position="649"/>
        <end position="683"/>
    </location>
</feature>
<dbReference type="PANTHER" id="PTHR23221">
    <property type="entry name" value="GLYCOSYLPHOSPHATIDYLINOSITOL PHOSPHOLIPASE D"/>
    <property type="match status" value="1"/>
</dbReference>
<dbReference type="PRINTS" id="PR01185">
    <property type="entry name" value="INTEGRINA"/>
</dbReference>
<dbReference type="InterPro" id="IPR000413">
    <property type="entry name" value="Integrin_alpha"/>
</dbReference>
<dbReference type="Proteomes" id="UP001607069">
    <property type="component" value="Unassembled WGS sequence"/>
</dbReference>
<dbReference type="Gene3D" id="2.130.10.130">
    <property type="entry name" value="Integrin alpha, N-terminal"/>
    <property type="match status" value="6"/>
</dbReference>
<keyword evidence="8" id="KW-1185">Reference proteome</keyword>
<dbReference type="SUPFAM" id="SSF69318">
    <property type="entry name" value="Integrin alpha N-terminal domain"/>
    <property type="match status" value="2"/>
</dbReference>
<accession>A0ABW7HUM3</accession>
<evidence type="ECO:0000313" key="8">
    <source>
        <dbReference type="Proteomes" id="UP001607069"/>
    </source>
</evidence>
<organism evidence="7 8">
    <name type="scientific">Streptomyces chitinivorans</name>
    <dbReference type="NCBI Taxonomy" id="1257027"/>
    <lineage>
        <taxon>Bacteria</taxon>
        <taxon>Bacillati</taxon>
        <taxon>Actinomycetota</taxon>
        <taxon>Actinomycetes</taxon>
        <taxon>Kitasatosporales</taxon>
        <taxon>Streptomycetaceae</taxon>
        <taxon>Streptomyces</taxon>
    </lineage>
</organism>
<evidence type="ECO:0000256" key="3">
    <source>
        <dbReference type="ARBA" id="ARBA00022801"/>
    </source>
</evidence>
<gene>
    <name evidence="7" type="ORF">ACG5V6_12770</name>
</gene>
<evidence type="ECO:0000313" key="7">
    <source>
        <dbReference type="EMBL" id="MFH0249085.1"/>
    </source>
</evidence>
<evidence type="ECO:0000256" key="6">
    <source>
        <dbReference type="SAM" id="SignalP"/>
    </source>
</evidence>
<dbReference type="InterPro" id="IPR006311">
    <property type="entry name" value="TAT_signal"/>
</dbReference>